<dbReference type="EMBL" id="KZ502442">
    <property type="protein sequence ID" value="PKU78855.1"/>
    <property type="molecule type" value="Genomic_DNA"/>
</dbReference>
<feature type="region of interest" description="Disordered" evidence="14">
    <location>
        <begin position="261"/>
        <end position="289"/>
    </location>
</feature>
<protein>
    <recommendedName>
        <fullName evidence="4">RING-type E3 ubiquitin transferase</fullName>
        <ecNumber evidence="4">2.3.2.27</ecNumber>
    </recommendedName>
</protein>
<dbReference type="SUPFAM" id="SSF57850">
    <property type="entry name" value="RING/U-box"/>
    <property type="match status" value="1"/>
</dbReference>
<dbReference type="GO" id="GO:0061630">
    <property type="term" value="F:ubiquitin protein ligase activity"/>
    <property type="evidence" value="ECO:0007669"/>
    <property type="project" value="UniProtKB-EC"/>
</dbReference>
<evidence type="ECO:0000313" key="17">
    <source>
        <dbReference type="EMBL" id="PKU78855.1"/>
    </source>
</evidence>
<dbReference type="InterPro" id="IPR013083">
    <property type="entry name" value="Znf_RING/FYVE/PHD"/>
</dbReference>
<name>A0A2I0WT67_9ASPA</name>
<organism evidence="17 18">
    <name type="scientific">Dendrobium catenatum</name>
    <dbReference type="NCBI Taxonomy" id="906689"/>
    <lineage>
        <taxon>Eukaryota</taxon>
        <taxon>Viridiplantae</taxon>
        <taxon>Streptophyta</taxon>
        <taxon>Embryophyta</taxon>
        <taxon>Tracheophyta</taxon>
        <taxon>Spermatophyta</taxon>
        <taxon>Magnoliopsida</taxon>
        <taxon>Liliopsida</taxon>
        <taxon>Asparagales</taxon>
        <taxon>Orchidaceae</taxon>
        <taxon>Epidendroideae</taxon>
        <taxon>Malaxideae</taxon>
        <taxon>Dendrobiinae</taxon>
        <taxon>Dendrobium</taxon>
    </lineage>
</organism>
<keyword evidence="7" id="KW-0479">Metal-binding</keyword>
<dbReference type="GO" id="GO:0016020">
    <property type="term" value="C:membrane"/>
    <property type="evidence" value="ECO:0007669"/>
    <property type="project" value="UniProtKB-SubCell"/>
</dbReference>
<gene>
    <name evidence="17" type="primary">ATL2</name>
    <name evidence="17" type="ORF">MA16_Dca000198</name>
</gene>
<keyword evidence="5" id="KW-0808">Transferase</keyword>
<dbReference type="PROSITE" id="PS50089">
    <property type="entry name" value="ZF_RING_2"/>
    <property type="match status" value="1"/>
</dbReference>
<dbReference type="CDD" id="cd16461">
    <property type="entry name" value="RING-H2_EL5-like"/>
    <property type="match status" value="1"/>
</dbReference>
<evidence type="ECO:0000256" key="1">
    <source>
        <dbReference type="ARBA" id="ARBA00000900"/>
    </source>
</evidence>
<dbReference type="InterPro" id="IPR001841">
    <property type="entry name" value="Znf_RING"/>
</dbReference>
<evidence type="ECO:0000256" key="7">
    <source>
        <dbReference type="ARBA" id="ARBA00022723"/>
    </source>
</evidence>
<dbReference type="PANTHER" id="PTHR46913">
    <property type="entry name" value="RING-H2 FINGER PROTEIN ATL16"/>
    <property type="match status" value="1"/>
</dbReference>
<feature type="domain" description="RING-type" evidence="16">
    <location>
        <begin position="106"/>
        <end position="148"/>
    </location>
</feature>
<dbReference type="GO" id="GO:0008270">
    <property type="term" value="F:zinc ion binding"/>
    <property type="evidence" value="ECO:0007669"/>
    <property type="project" value="UniProtKB-KW"/>
</dbReference>
<sequence>MDPPSNDGKSLRSYALSGKIMLCAIVVLFTVVLLILFLHLYVRWHVIRRASRRARRRRALVFAGEGRIPPPCAVNRGLDPSILASFPVLLFSDYAGEGRDDELAECAVCLNEFKDGEKIRCLPRCAHLFHVDCIDMWFSSHSTCPLCRAAVEVVKDAATITSSGAGPAVDAIDAAVDSNGNELCSSCERVEEMGSSSSDSGFRDVRIEIPASGAESSSGQEEQQISSGLESPDVQPLKSAGSRMVLIRWLLMRDPRLYWGGGSGSELDLERGDGESPSPPMTTAADPTR</sequence>
<reference evidence="17 18" key="1">
    <citation type="journal article" date="2016" name="Sci. Rep.">
        <title>The Dendrobium catenatum Lindl. genome sequence provides insights into polysaccharide synthase, floral development and adaptive evolution.</title>
        <authorList>
            <person name="Zhang G.Q."/>
            <person name="Xu Q."/>
            <person name="Bian C."/>
            <person name="Tsai W.C."/>
            <person name="Yeh C.M."/>
            <person name="Liu K.W."/>
            <person name="Yoshida K."/>
            <person name="Zhang L.S."/>
            <person name="Chang S.B."/>
            <person name="Chen F."/>
            <person name="Shi Y."/>
            <person name="Su Y.Y."/>
            <person name="Zhang Y.Q."/>
            <person name="Chen L.J."/>
            <person name="Yin Y."/>
            <person name="Lin M."/>
            <person name="Huang H."/>
            <person name="Deng H."/>
            <person name="Wang Z.W."/>
            <person name="Zhu S.L."/>
            <person name="Zhao X."/>
            <person name="Deng C."/>
            <person name="Niu S.C."/>
            <person name="Huang J."/>
            <person name="Wang M."/>
            <person name="Liu G.H."/>
            <person name="Yang H.J."/>
            <person name="Xiao X.J."/>
            <person name="Hsiao Y.Y."/>
            <person name="Wu W.L."/>
            <person name="Chen Y.Y."/>
            <person name="Mitsuda N."/>
            <person name="Ohme-Takagi M."/>
            <person name="Luo Y.B."/>
            <person name="Van de Peer Y."/>
            <person name="Liu Z.J."/>
        </authorList>
    </citation>
    <scope>NUCLEOTIDE SEQUENCE [LARGE SCALE GENOMIC DNA]</scope>
    <source>
        <tissue evidence="17">The whole plant</tissue>
    </source>
</reference>
<keyword evidence="11 15" id="KW-1133">Transmembrane helix</keyword>
<feature type="transmembrane region" description="Helical" evidence="15">
    <location>
        <begin position="20"/>
        <end position="42"/>
    </location>
</feature>
<evidence type="ECO:0000256" key="12">
    <source>
        <dbReference type="ARBA" id="ARBA00023136"/>
    </source>
</evidence>
<dbReference type="Pfam" id="PF13639">
    <property type="entry name" value="zf-RING_2"/>
    <property type="match status" value="1"/>
</dbReference>
<keyword evidence="6 15" id="KW-0812">Transmembrane</keyword>
<dbReference type="Proteomes" id="UP000233837">
    <property type="component" value="Unassembled WGS sequence"/>
</dbReference>
<dbReference type="GO" id="GO:0016567">
    <property type="term" value="P:protein ubiquitination"/>
    <property type="evidence" value="ECO:0007669"/>
    <property type="project" value="InterPro"/>
</dbReference>
<dbReference type="InterPro" id="IPR044600">
    <property type="entry name" value="ATL1/ATL16-like"/>
</dbReference>
<keyword evidence="12 15" id="KW-0472">Membrane</keyword>
<proteinExistence type="predicted"/>
<evidence type="ECO:0000256" key="11">
    <source>
        <dbReference type="ARBA" id="ARBA00022989"/>
    </source>
</evidence>
<evidence type="ECO:0000256" key="5">
    <source>
        <dbReference type="ARBA" id="ARBA00022679"/>
    </source>
</evidence>
<evidence type="ECO:0000256" key="6">
    <source>
        <dbReference type="ARBA" id="ARBA00022692"/>
    </source>
</evidence>
<evidence type="ECO:0000256" key="8">
    <source>
        <dbReference type="ARBA" id="ARBA00022771"/>
    </source>
</evidence>
<dbReference type="PANTHER" id="PTHR46913:SF1">
    <property type="entry name" value="RING-H2 FINGER PROTEIN ATL16"/>
    <property type="match status" value="1"/>
</dbReference>
<evidence type="ECO:0000313" key="18">
    <source>
        <dbReference type="Proteomes" id="UP000233837"/>
    </source>
</evidence>
<dbReference type="EC" id="2.3.2.27" evidence="4"/>
<evidence type="ECO:0000256" key="4">
    <source>
        <dbReference type="ARBA" id="ARBA00012483"/>
    </source>
</evidence>
<keyword evidence="8 13" id="KW-0863">Zinc-finger</keyword>
<evidence type="ECO:0000256" key="2">
    <source>
        <dbReference type="ARBA" id="ARBA00004167"/>
    </source>
</evidence>
<keyword evidence="10" id="KW-0862">Zinc</keyword>
<dbReference type="SMART" id="SM00184">
    <property type="entry name" value="RING"/>
    <property type="match status" value="1"/>
</dbReference>
<feature type="region of interest" description="Disordered" evidence="14">
    <location>
        <begin position="210"/>
        <end position="237"/>
    </location>
</feature>
<evidence type="ECO:0000256" key="15">
    <source>
        <dbReference type="SAM" id="Phobius"/>
    </source>
</evidence>
<evidence type="ECO:0000256" key="3">
    <source>
        <dbReference type="ARBA" id="ARBA00004906"/>
    </source>
</evidence>
<keyword evidence="18" id="KW-1185">Reference proteome</keyword>
<reference evidence="17 18" key="2">
    <citation type="journal article" date="2017" name="Nature">
        <title>The Apostasia genome and the evolution of orchids.</title>
        <authorList>
            <person name="Zhang G.Q."/>
            <person name="Liu K.W."/>
            <person name="Li Z."/>
            <person name="Lohaus R."/>
            <person name="Hsiao Y.Y."/>
            <person name="Niu S.C."/>
            <person name="Wang J.Y."/>
            <person name="Lin Y.C."/>
            <person name="Xu Q."/>
            <person name="Chen L.J."/>
            <person name="Yoshida K."/>
            <person name="Fujiwara S."/>
            <person name="Wang Z.W."/>
            <person name="Zhang Y.Q."/>
            <person name="Mitsuda N."/>
            <person name="Wang M."/>
            <person name="Liu G.H."/>
            <person name="Pecoraro L."/>
            <person name="Huang H.X."/>
            <person name="Xiao X.J."/>
            <person name="Lin M."/>
            <person name="Wu X.Y."/>
            <person name="Wu W.L."/>
            <person name="Chen Y.Y."/>
            <person name="Chang S.B."/>
            <person name="Sakamoto S."/>
            <person name="Ohme-Takagi M."/>
            <person name="Yagi M."/>
            <person name="Zeng S.J."/>
            <person name="Shen C.Y."/>
            <person name="Yeh C.M."/>
            <person name="Luo Y.B."/>
            <person name="Tsai W.C."/>
            <person name="Van de Peer Y."/>
            <person name="Liu Z.J."/>
        </authorList>
    </citation>
    <scope>NUCLEOTIDE SEQUENCE [LARGE SCALE GENOMIC DNA]</scope>
    <source>
        <tissue evidence="17">The whole plant</tissue>
    </source>
</reference>
<dbReference type="FunFam" id="3.30.40.10:FF:000187">
    <property type="entry name" value="E3 ubiquitin-protein ligase ATL6"/>
    <property type="match status" value="1"/>
</dbReference>
<evidence type="ECO:0000256" key="14">
    <source>
        <dbReference type="SAM" id="MobiDB-lite"/>
    </source>
</evidence>
<comment type="pathway">
    <text evidence="3">Protein modification; protein ubiquitination.</text>
</comment>
<dbReference type="AlphaFoldDB" id="A0A2I0WT67"/>
<keyword evidence="9" id="KW-0833">Ubl conjugation pathway</keyword>
<dbReference type="OrthoDB" id="783777at2759"/>
<comment type="catalytic activity">
    <reaction evidence="1">
        <text>S-ubiquitinyl-[E2 ubiquitin-conjugating enzyme]-L-cysteine + [acceptor protein]-L-lysine = [E2 ubiquitin-conjugating enzyme]-L-cysteine + N(6)-ubiquitinyl-[acceptor protein]-L-lysine.</text>
        <dbReference type="EC" id="2.3.2.27"/>
    </reaction>
</comment>
<evidence type="ECO:0000259" key="16">
    <source>
        <dbReference type="PROSITE" id="PS50089"/>
    </source>
</evidence>
<accession>A0A2I0WT67</accession>
<evidence type="ECO:0000256" key="9">
    <source>
        <dbReference type="ARBA" id="ARBA00022786"/>
    </source>
</evidence>
<comment type="subcellular location">
    <subcellularLocation>
        <location evidence="2">Membrane</location>
        <topology evidence="2">Single-pass membrane protein</topology>
    </subcellularLocation>
</comment>
<evidence type="ECO:0000256" key="10">
    <source>
        <dbReference type="ARBA" id="ARBA00022833"/>
    </source>
</evidence>
<feature type="compositionally biased region" description="Low complexity" evidence="14">
    <location>
        <begin position="212"/>
        <end position="231"/>
    </location>
</feature>
<evidence type="ECO:0000256" key="13">
    <source>
        <dbReference type="PROSITE-ProRule" id="PRU00175"/>
    </source>
</evidence>
<dbReference type="Gene3D" id="3.30.40.10">
    <property type="entry name" value="Zinc/RING finger domain, C3HC4 (zinc finger)"/>
    <property type="match status" value="1"/>
</dbReference>